<name>A0A8K0IDR7_COCNU</name>
<proteinExistence type="predicted"/>
<dbReference type="Proteomes" id="UP000797356">
    <property type="component" value="Chromosome 7"/>
</dbReference>
<feature type="region of interest" description="Disordered" evidence="1">
    <location>
        <begin position="52"/>
        <end position="71"/>
    </location>
</feature>
<reference evidence="2" key="1">
    <citation type="journal article" date="2017" name="Gigascience">
        <title>The genome draft of coconut (Cocos nucifera).</title>
        <authorList>
            <person name="Xiao Y."/>
            <person name="Xu P."/>
            <person name="Fan H."/>
            <person name="Baudouin L."/>
            <person name="Xia W."/>
            <person name="Bocs S."/>
            <person name="Xu J."/>
            <person name="Li Q."/>
            <person name="Guo A."/>
            <person name="Zhou L."/>
            <person name="Li J."/>
            <person name="Wu Y."/>
            <person name="Ma Z."/>
            <person name="Armero A."/>
            <person name="Issali A.E."/>
            <person name="Liu N."/>
            <person name="Peng M."/>
            <person name="Yang Y."/>
        </authorList>
    </citation>
    <scope>NUCLEOTIDE SEQUENCE</scope>
    <source>
        <tissue evidence="2">Spear leaf of Hainan Tall coconut</tissue>
    </source>
</reference>
<sequence length="113" mass="12529">MDRRTRRSAAKATPCMPRLVRGNGRAVTTPASLLERLREVVLRLIMLSALSKGPRAHRREPAPRPCHLPDSHRSEAVQDCIEFFKRSAVGAKRSNVGDKSVEVEVGFTALPVM</sequence>
<dbReference type="EMBL" id="CM017878">
    <property type="protein sequence ID" value="KAG1354040.1"/>
    <property type="molecule type" value="Genomic_DNA"/>
</dbReference>
<feature type="compositionally biased region" description="Basic and acidic residues" evidence="1">
    <location>
        <begin position="59"/>
        <end position="71"/>
    </location>
</feature>
<dbReference type="PANTHER" id="PTHR35111">
    <property type="entry name" value="F10A5.9-RELATED"/>
    <property type="match status" value="1"/>
</dbReference>
<evidence type="ECO:0000256" key="1">
    <source>
        <dbReference type="SAM" id="MobiDB-lite"/>
    </source>
</evidence>
<comment type="caution">
    <text evidence="2">The sequence shown here is derived from an EMBL/GenBank/DDBJ whole genome shotgun (WGS) entry which is preliminary data.</text>
</comment>
<accession>A0A8K0IDR7</accession>
<keyword evidence="3" id="KW-1185">Reference proteome</keyword>
<dbReference type="AlphaFoldDB" id="A0A8K0IDR7"/>
<evidence type="ECO:0000313" key="2">
    <source>
        <dbReference type="EMBL" id="KAG1354040.1"/>
    </source>
</evidence>
<gene>
    <name evidence="2" type="ORF">COCNU_07G001520</name>
</gene>
<dbReference type="OrthoDB" id="773033at2759"/>
<evidence type="ECO:0000313" key="3">
    <source>
        <dbReference type="Proteomes" id="UP000797356"/>
    </source>
</evidence>
<protein>
    <submittedName>
        <fullName evidence="2">Uncharacterized protein</fullName>
    </submittedName>
</protein>
<dbReference type="PANTHER" id="PTHR35111:SF1">
    <property type="entry name" value="OS04G0115900 PROTEIN"/>
    <property type="match status" value="1"/>
</dbReference>
<reference evidence="2" key="2">
    <citation type="submission" date="2019-07" db="EMBL/GenBank/DDBJ databases">
        <authorList>
            <person name="Yang Y."/>
            <person name="Bocs S."/>
            <person name="Baudouin L."/>
        </authorList>
    </citation>
    <scope>NUCLEOTIDE SEQUENCE</scope>
    <source>
        <tissue evidence="2">Spear leaf of Hainan Tall coconut</tissue>
    </source>
</reference>
<organism evidence="2 3">
    <name type="scientific">Cocos nucifera</name>
    <name type="common">Coconut palm</name>
    <dbReference type="NCBI Taxonomy" id="13894"/>
    <lineage>
        <taxon>Eukaryota</taxon>
        <taxon>Viridiplantae</taxon>
        <taxon>Streptophyta</taxon>
        <taxon>Embryophyta</taxon>
        <taxon>Tracheophyta</taxon>
        <taxon>Spermatophyta</taxon>
        <taxon>Magnoliopsida</taxon>
        <taxon>Liliopsida</taxon>
        <taxon>Arecaceae</taxon>
        <taxon>Arecoideae</taxon>
        <taxon>Cocoseae</taxon>
        <taxon>Attaleinae</taxon>
        <taxon>Cocos</taxon>
    </lineage>
</organism>